<evidence type="ECO:0000256" key="1">
    <source>
        <dbReference type="ARBA" id="ARBA00007894"/>
    </source>
</evidence>
<evidence type="ECO:0000256" key="7">
    <source>
        <dbReference type="HAMAP-Rule" id="MF_00022"/>
    </source>
</evidence>
<dbReference type="PRINTS" id="PR00987">
    <property type="entry name" value="TRNASYNTHGLU"/>
</dbReference>
<dbReference type="PANTHER" id="PTHR43311:SF2">
    <property type="entry name" value="GLUTAMATE--TRNA LIGASE, MITOCHONDRIAL-RELATED"/>
    <property type="match status" value="1"/>
</dbReference>
<comment type="catalytic activity">
    <reaction evidence="7">
        <text>tRNA(Glu) + L-glutamate + ATP = L-glutamyl-tRNA(Glu) + AMP + diphosphate</text>
        <dbReference type="Rhea" id="RHEA:23540"/>
        <dbReference type="Rhea" id="RHEA-COMP:9663"/>
        <dbReference type="Rhea" id="RHEA-COMP:9680"/>
        <dbReference type="ChEBI" id="CHEBI:29985"/>
        <dbReference type="ChEBI" id="CHEBI:30616"/>
        <dbReference type="ChEBI" id="CHEBI:33019"/>
        <dbReference type="ChEBI" id="CHEBI:78442"/>
        <dbReference type="ChEBI" id="CHEBI:78520"/>
        <dbReference type="ChEBI" id="CHEBI:456215"/>
        <dbReference type="EC" id="6.1.1.17"/>
    </reaction>
</comment>
<organism evidence="10 11">
    <name type="scientific">Candidatus Zambryskibacteria bacterium RIFCSPHIGHO2_01_FULL_46_25</name>
    <dbReference type="NCBI Taxonomy" id="1802738"/>
    <lineage>
        <taxon>Bacteria</taxon>
        <taxon>Candidatus Zambryskiibacteriota</taxon>
    </lineage>
</organism>
<dbReference type="Pfam" id="PF00749">
    <property type="entry name" value="tRNA-synt_1c"/>
    <property type="match status" value="1"/>
</dbReference>
<dbReference type="GO" id="GO:0005524">
    <property type="term" value="F:ATP binding"/>
    <property type="evidence" value="ECO:0007669"/>
    <property type="project" value="UniProtKB-UniRule"/>
</dbReference>
<evidence type="ECO:0000256" key="2">
    <source>
        <dbReference type="ARBA" id="ARBA00022598"/>
    </source>
</evidence>
<dbReference type="Gene3D" id="1.10.10.350">
    <property type="match status" value="1"/>
</dbReference>
<comment type="subcellular location">
    <subcellularLocation>
        <location evidence="7">Cytoplasm</location>
    </subcellularLocation>
</comment>
<dbReference type="GO" id="GO:0006424">
    <property type="term" value="P:glutamyl-tRNA aminoacylation"/>
    <property type="evidence" value="ECO:0007669"/>
    <property type="project" value="UniProtKB-UniRule"/>
</dbReference>
<dbReference type="EMBL" id="MHVH01000005">
    <property type="protein sequence ID" value="OHA90266.1"/>
    <property type="molecule type" value="Genomic_DNA"/>
</dbReference>
<dbReference type="HAMAP" id="MF_00022">
    <property type="entry name" value="Glu_tRNA_synth_type1"/>
    <property type="match status" value="1"/>
</dbReference>
<comment type="subunit">
    <text evidence="7">Monomer.</text>
</comment>
<evidence type="ECO:0000259" key="8">
    <source>
        <dbReference type="Pfam" id="PF00749"/>
    </source>
</evidence>
<evidence type="ECO:0000313" key="11">
    <source>
        <dbReference type="Proteomes" id="UP000178107"/>
    </source>
</evidence>
<dbReference type="GO" id="GO:0005829">
    <property type="term" value="C:cytosol"/>
    <property type="evidence" value="ECO:0007669"/>
    <property type="project" value="TreeGrafter"/>
</dbReference>
<evidence type="ECO:0000256" key="3">
    <source>
        <dbReference type="ARBA" id="ARBA00022741"/>
    </source>
</evidence>
<reference evidence="10 11" key="1">
    <citation type="journal article" date="2016" name="Nat. Commun.">
        <title>Thousands of microbial genomes shed light on interconnected biogeochemical processes in an aquifer system.</title>
        <authorList>
            <person name="Anantharaman K."/>
            <person name="Brown C.T."/>
            <person name="Hug L.A."/>
            <person name="Sharon I."/>
            <person name="Castelle C.J."/>
            <person name="Probst A.J."/>
            <person name="Thomas B.C."/>
            <person name="Singh A."/>
            <person name="Wilkins M.J."/>
            <person name="Karaoz U."/>
            <person name="Brodie E.L."/>
            <person name="Williams K.H."/>
            <person name="Hubbard S.S."/>
            <person name="Banfield J.F."/>
        </authorList>
    </citation>
    <scope>NUCLEOTIDE SEQUENCE [LARGE SCALE GENOMIC DNA]</scope>
</reference>
<dbReference type="InterPro" id="IPR004527">
    <property type="entry name" value="Glu-tRNA-ligase_bac/mito"/>
</dbReference>
<dbReference type="InterPro" id="IPR049940">
    <property type="entry name" value="GluQ/Sye"/>
</dbReference>
<keyword evidence="6 7" id="KW-0030">Aminoacyl-tRNA synthetase</keyword>
<evidence type="ECO:0000259" key="9">
    <source>
        <dbReference type="Pfam" id="PF19269"/>
    </source>
</evidence>
<dbReference type="Pfam" id="PF19269">
    <property type="entry name" value="Anticodon_2"/>
    <property type="match status" value="1"/>
</dbReference>
<comment type="similarity">
    <text evidence="1 7">Belongs to the class-I aminoacyl-tRNA synthetase family. Glutamate--tRNA ligase type 1 subfamily.</text>
</comment>
<dbReference type="SUPFAM" id="SSF48163">
    <property type="entry name" value="An anticodon-binding domain of class I aminoacyl-tRNA synthetases"/>
    <property type="match status" value="1"/>
</dbReference>
<dbReference type="InterPro" id="IPR020058">
    <property type="entry name" value="Glu/Gln-tRNA-synth_Ib_cat-dom"/>
</dbReference>
<comment type="caution">
    <text evidence="7">Lacks conserved residue(s) required for the propagation of feature annotation.</text>
</comment>
<feature type="domain" description="Glutamyl/glutaminyl-tRNA synthetase class Ib catalytic" evidence="8">
    <location>
        <begin position="108"/>
        <end position="280"/>
    </location>
</feature>
<gene>
    <name evidence="7" type="primary">gltX</name>
    <name evidence="10" type="ORF">A2838_01520</name>
</gene>
<dbReference type="CDD" id="cd00808">
    <property type="entry name" value="GluRS_core"/>
    <property type="match status" value="1"/>
</dbReference>
<accession>A0A1G2SYZ0</accession>
<keyword evidence="2 7" id="KW-0436">Ligase</keyword>
<name>A0A1G2SYZ0_9BACT</name>
<dbReference type="GO" id="GO:0004818">
    <property type="term" value="F:glutamate-tRNA ligase activity"/>
    <property type="evidence" value="ECO:0007669"/>
    <property type="project" value="UniProtKB-UniRule"/>
</dbReference>
<dbReference type="GO" id="GO:0008270">
    <property type="term" value="F:zinc ion binding"/>
    <property type="evidence" value="ECO:0007669"/>
    <property type="project" value="InterPro"/>
</dbReference>
<evidence type="ECO:0000256" key="5">
    <source>
        <dbReference type="ARBA" id="ARBA00022917"/>
    </source>
</evidence>
<dbReference type="InterPro" id="IPR008925">
    <property type="entry name" value="aa_tRNA-synth_I_cd-bd_sf"/>
</dbReference>
<dbReference type="Proteomes" id="UP000178107">
    <property type="component" value="Unassembled WGS sequence"/>
</dbReference>
<dbReference type="PANTHER" id="PTHR43311">
    <property type="entry name" value="GLUTAMATE--TRNA LIGASE"/>
    <property type="match status" value="1"/>
</dbReference>
<dbReference type="InterPro" id="IPR014729">
    <property type="entry name" value="Rossmann-like_a/b/a_fold"/>
</dbReference>
<protein>
    <recommendedName>
        <fullName evidence="7">Glutamate--tRNA ligase</fullName>
        <ecNumber evidence="7">6.1.1.17</ecNumber>
    </recommendedName>
    <alternativeName>
        <fullName evidence="7">Glutamyl-tRNA synthetase</fullName>
        <shortName evidence="7">GluRS</shortName>
    </alternativeName>
</protein>
<dbReference type="InterPro" id="IPR020751">
    <property type="entry name" value="aa-tRNA-synth_I_codon-bd_sub2"/>
</dbReference>
<evidence type="ECO:0000256" key="6">
    <source>
        <dbReference type="ARBA" id="ARBA00023146"/>
    </source>
</evidence>
<keyword evidence="3 7" id="KW-0547">Nucleotide-binding</keyword>
<comment type="caution">
    <text evidence="10">The sequence shown here is derived from an EMBL/GenBank/DDBJ whole genome shotgun (WGS) entry which is preliminary data.</text>
</comment>
<dbReference type="AlphaFoldDB" id="A0A1G2SYZ0"/>
<feature type="short sequence motif" description="'HIGH' region" evidence="7">
    <location>
        <begin position="15"/>
        <end position="25"/>
    </location>
</feature>
<dbReference type="EC" id="6.1.1.17" evidence="7"/>
<comment type="function">
    <text evidence="7">Catalyzes the attachment of glutamate to tRNA(Glu) in a two-step reaction: glutamate is first activated by ATP to form Glu-AMP and then transferred to the acceptor end of tRNA(Glu).</text>
</comment>
<evidence type="ECO:0000313" key="10">
    <source>
        <dbReference type="EMBL" id="OHA90266.1"/>
    </source>
</evidence>
<feature type="domain" description="Aminoacyl-tRNA synthetase class I anticodon-binding" evidence="9">
    <location>
        <begin position="313"/>
        <end position="400"/>
    </location>
</feature>
<dbReference type="InterPro" id="IPR033910">
    <property type="entry name" value="GluRS_core"/>
</dbReference>
<dbReference type="GO" id="GO:0000049">
    <property type="term" value="F:tRNA binding"/>
    <property type="evidence" value="ECO:0007669"/>
    <property type="project" value="InterPro"/>
</dbReference>
<keyword evidence="5 7" id="KW-0648">Protein biosynthesis</keyword>
<proteinExistence type="inferred from homology"/>
<dbReference type="SUPFAM" id="SSF52374">
    <property type="entry name" value="Nucleotidylyl transferase"/>
    <property type="match status" value="1"/>
</dbReference>
<dbReference type="InterPro" id="IPR045462">
    <property type="entry name" value="aa-tRNA-synth_I_cd-bd"/>
</dbReference>
<keyword evidence="7" id="KW-0963">Cytoplasm</keyword>
<dbReference type="InterPro" id="IPR000924">
    <property type="entry name" value="Glu/Gln-tRNA-synth"/>
</dbReference>
<sequence length="407" mass="47231">MQQKTSEKVVVRIPPSPTGFFHIGRARMALFNYLFAKKHGGEIVFRLEDTDKERSKKEFEEDIIESLKWLGISYDQGPFRQSERGEIYKKYIQKMLDNGTAYVSHETEGENKEVIRFKNPNKTVTFSDEIRGEISFDTTELKDFVVARNIDDPLYHLTVVIDDHESGITHVIRGEDHISNTPRQILLQEAIGANRPVYAHLPMILAPDRSKMSARHGAVSVREYRAMGYLPHAFNNYLALLGWNPGTEQEIFTMEELIEQFDLKKIQKGGAIFDQKKLDWVNKEHIKLLPEAEQKKLLLKSIENEPYMTGEPELDVEKICWRYINQGETIRHLEKVKELLKEEWTIYKREIMAYSEQEGRGNVLWPVRYALTGAEASPDPFIMLEFLGKEKSLKRIEKAIMALKNAK</sequence>
<keyword evidence="4 7" id="KW-0067">ATP-binding</keyword>
<dbReference type="Gene3D" id="3.40.50.620">
    <property type="entry name" value="HUPs"/>
    <property type="match status" value="2"/>
</dbReference>
<evidence type="ECO:0000256" key="4">
    <source>
        <dbReference type="ARBA" id="ARBA00022840"/>
    </source>
</evidence>